<evidence type="ECO:0000313" key="3">
    <source>
        <dbReference type="Proteomes" id="UP000185578"/>
    </source>
</evidence>
<protein>
    <recommendedName>
        <fullName evidence="1">DUF7693 domain-containing protein</fullName>
    </recommendedName>
</protein>
<dbReference type="EMBL" id="MSCT01000009">
    <property type="protein sequence ID" value="OLF54732.1"/>
    <property type="molecule type" value="Genomic_DNA"/>
</dbReference>
<evidence type="ECO:0000259" key="1">
    <source>
        <dbReference type="Pfam" id="PF24745"/>
    </source>
</evidence>
<reference evidence="2 3" key="1">
    <citation type="submission" date="2016-12" db="EMBL/GenBank/DDBJ databases">
        <authorList>
            <person name="Song W.-J."/>
            <person name="Kurnit D.M."/>
        </authorList>
    </citation>
    <scope>NUCLEOTIDE SEQUENCE [LARGE SCALE GENOMIC DNA]</scope>
    <source>
        <strain evidence="2 3">PCL1601</strain>
    </source>
</reference>
<proteinExistence type="predicted"/>
<evidence type="ECO:0000313" key="2">
    <source>
        <dbReference type="EMBL" id="OLF54732.1"/>
    </source>
</evidence>
<sequence>MPSTAALTAREVCQVLRDLALGTRTPGPSSHRVQRADHSDQVLFETDGWTLTLVNHGQTLSHCEACRAPDGRSETLDAWQRYGTDPVKLLSIWEHEQLQRLLRAL</sequence>
<dbReference type="AlphaFoldDB" id="A0A1Q8ESG2"/>
<comment type="caution">
    <text evidence="2">The sequence shown here is derived from an EMBL/GenBank/DDBJ whole genome shotgun (WGS) entry which is preliminary data.</text>
</comment>
<organism evidence="2 3">
    <name type="scientific">Pseudomonas chlororaphis</name>
    <dbReference type="NCBI Taxonomy" id="587753"/>
    <lineage>
        <taxon>Bacteria</taxon>
        <taxon>Pseudomonadati</taxon>
        <taxon>Pseudomonadota</taxon>
        <taxon>Gammaproteobacteria</taxon>
        <taxon>Pseudomonadales</taxon>
        <taxon>Pseudomonadaceae</taxon>
        <taxon>Pseudomonas</taxon>
    </lineage>
</organism>
<dbReference type="OrthoDB" id="7000909at2"/>
<accession>A0A1Q8ESG2</accession>
<feature type="domain" description="DUF7693" evidence="1">
    <location>
        <begin position="7"/>
        <end position="103"/>
    </location>
</feature>
<dbReference type="Pfam" id="PF24745">
    <property type="entry name" value="DUF7693"/>
    <property type="match status" value="1"/>
</dbReference>
<dbReference type="InterPro" id="IPR056110">
    <property type="entry name" value="DUF7693"/>
</dbReference>
<dbReference type="RefSeq" id="WP_075119353.1">
    <property type="nucleotide sequence ID" value="NZ_MSCT01000009.1"/>
</dbReference>
<dbReference type="Proteomes" id="UP000185578">
    <property type="component" value="Unassembled WGS sequence"/>
</dbReference>
<name>A0A1Q8ESG2_9PSED</name>
<gene>
    <name evidence="2" type="ORF">BTN82_12135</name>
</gene>